<dbReference type="AlphaFoldDB" id="A0A165KJZ7"/>
<evidence type="ECO:0000313" key="1">
    <source>
        <dbReference type="EMBL" id="KZV96456.1"/>
    </source>
</evidence>
<accession>A0A165KJZ7</accession>
<organism evidence="1 2">
    <name type="scientific">Exidia glandulosa HHB12029</name>
    <dbReference type="NCBI Taxonomy" id="1314781"/>
    <lineage>
        <taxon>Eukaryota</taxon>
        <taxon>Fungi</taxon>
        <taxon>Dikarya</taxon>
        <taxon>Basidiomycota</taxon>
        <taxon>Agaricomycotina</taxon>
        <taxon>Agaricomycetes</taxon>
        <taxon>Auriculariales</taxon>
        <taxon>Exidiaceae</taxon>
        <taxon>Exidia</taxon>
    </lineage>
</organism>
<dbReference type="Proteomes" id="UP000077266">
    <property type="component" value="Unassembled WGS sequence"/>
</dbReference>
<proteinExistence type="predicted"/>
<sequence length="130" mass="14482">MDKFAHLPDAHAEPVRVSGLEVNSFTNDRFTYTYPPTTFGAPNRNVVLKMDVSALSFKGVRDAGCGILSGVERKAMDYEAVGQADWRPGRRVPHHKHSAAVILVYTKVFVRLEGQKPAHATQNPREDMHP</sequence>
<evidence type="ECO:0000313" key="2">
    <source>
        <dbReference type="Proteomes" id="UP000077266"/>
    </source>
</evidence>
<gene>
    <name evidence="1" type="ORF">EXIGLDRAFT_833555</name>
</gene>
<name>A0A165KJZ7_EXIGL</name>
<reference evidence="1 2" key="1">
    <citation type="journal article" date="2016" name="Mol. Biol. Evol.">
        <title>Comparative Genomics of Early-Diverging Mushroom-Forming Fungi Provides Insights into the Origins of Lignocellulose Decay Capabilities.</title>
        <authorList>
            <person name="Nagy L.G."/>
            <person name="Riley R."/>
            <person name="Tritt A."/>
            <person name="Adam C."/>
            <person name="Daum C."/>
            <person name="Floudas D."/>
            <person name="Sun H."/>
            <person name="Yadav J.S."/>
            <person name="Pangilinan J."/>
            <person name="Larsson K.H."/>
            <person name="Matsuura K."/>
            <person name="Barry K."/>
            <person name="Labutti K."/>
            <person name="Kuo R."/>
            <person name="Ohm R.A."/>
            <person name="Bhattacharya S.S."/>
            <person name="Shirouzu T."/>
            <person name="Yoshinaga Y."/>
            <person name="Martin F.M."/>
            <person name="Grigoriev I.V."/>
            <person name="Hibbett D.S."/>
        </authorList>
    </citation>
    <scope>NUCLEOTIDE SEQUENCE [LARGE SCALE GENOMIC DNA]</scope>
    <source>
        <strain evidence="1 2">HHB12029</strain>
    </source>
</reference>
<dbReference type="EMBL" id="KV425942">
    <property type="protein sequence ID" value="KZV96456.1"/>
    <property type="molecule type" value="Genomic_DNA"/>
</dbReference>
<keyword evidence="2" id="KW-1185">Reference proteome</keyword>
<dbReference type="InParanoid" id="A0A165KJZ7"/>
<protein>
    <submittedName>
        <fullName evidence="1">Uncharacterized protein</fullName>
    </submittedName>
</protein>